<dbReference type="Gene3D" id="3.90.780.10">
    <property type="entry name" value="5'-Nucleotidase, C-terminal domain"/>
    <property type="match status" value="1"/>
</dbReference>
<dbReference type="RefSeq" id="XP_052133254.1">
    <property type="nucleotide sequence ID" value="XM_052277294.1"/>
</dbReference>
<keyword evidence="5 6" id="KW-0378">Hydrolase</keyword>
<dbReference type="KEGG" id="foc:113210794"/>
<dbReference type="SUPFAM" id="SSF55816">
    <property type="entry name" value="5'-nucleotidase (syn. UDP-sugar hydrolase), C-terminal domain"/>
    <property type="match status" value="1"/>
</dbReference>
<feature type="domain" description="Calcineurin-like phosphoesterase" evidence="7">
    <location>
        <begin position="49"/>
        <end position="262"/>
    </location>
</feature>
<dbReference type="GO" id="GO:0005886">
    <property type="term" value="C:plasma membrane"/>
    <property type="evidence" value="ECO:0007669"/>
    <property type="project" value="TreeGrafter"/>
</dbReference>
<dbReference type="GO" id="GO:0006196">
    <property type="term" value="P:AMP catabolic process"/>
    <property type="evidence" value="ECO:0007669"/>
    <property type="project" value="TreeGrafter"/>
</dbReference>
<evidence type="ECO:0000256" key="5">
    <source>
        <dbReference type="ARBA" id="ARBA00022801"/>
    </source>
</evidence>
<keyword evidence="2" id="KW-0479">Metal-binding</keyword>
<dbReference type="GeneID" id="113210794"/>
<dbReference type="PANTHER" id="PTHR11575">
    <property type="entry name" value="5'-NUCLEOTIDASE-RELATED"/>
    <property type="match status" value="1"/>
</dbReference>
<feature type="domain" description="5'-Nucleotidase C-terminal" evidence="8">
    <location>
        <begin position="365"/>
        <end position="520"/>
    </location>
</feature>
<dbReference type="OrthoDB" id="7722975at2759"/>
<dbReference type="Pfam" id="PF02872">
    <property type="entry name" value="5_nucleotid_C"/>
    <property type="match status" value="1"/>
</dbReference>
<organism evidence="9 10">
    <name type="scientific">Frankliniella occidentalis</name>
    <name type="common">Western flower thrips</name>
    <name type="synonym">Euthrips occidentalis</name>
    <dbReference type="NCBI Taxonomy" id="133901"/>
    <lineage>
        <taxon>Eukaryota</taxon>
        <taxon>Metazoa</taxon>
        <taxon>Ecdysozoa</taxon>
        <taxon>Arthropoda</taxon>
        <taxon>Hexapoda</taxon>
        <taxon>Insecta</taxon>
        <taxon>Pterygota</taxon>
        <taxon>Neoptera</taxon>
        <taxon>Paraneoptera</taxon>
        <taxon>Thysanoptera</taxon>
        <taxon>Terebrantia</taxon>
        <taxon>Thripoidea</taxon>
        <taxon>Thripidae</taxon>
        <taxon>Frankliniella</taxon>
    </lineage>
</organism>
<dbReference type="Gene3D" id="3.60.21.10">
    <property type="match status" value="1"/>
</dbReference>
<dbReference type="CDD" id="cd07409">
    <property type="entry name" value="MPP_CD73_N"/>
    <property type="match status" value="1"/>
</dbReference>
<evidence type="ECO:0000259" key="7">
    <source>
        <dbReference type="Pfam" id="PF00149"/>
    </source>
</evidence>
<dbReference type="SUPFAM" id="SSF56300">
    <property type="entry name" value="Metallo-dependent phosphatases"/>
    <property type="match status" value="1"/>
</dbReference>
<dbReference type="GO" id="GO:0008253">
    <property type="term" value="F:5'-nucleotidase activity"/>
    <property type="evidence" value="ECO:0007669"/>
    <property type="project" value="TreeGrafter"/>
</dbReference>
<keyword evidence="3 6" id="KW-0732">Signal</keyword>
<dbReference type="GO" id="GO:0046872">
    <property type="term" value="F:metal ion binding"/>
    <property type="evidence" value="ECO:0007669"/>
    <property type="project" value="UniProtKB-KW"/>
</dbReference>
<reference evidence="10" key="1">
    <citation type="submission" date="2025-08" db="UniProtKB">
        <authorList>
            <consortium name="RefSeq"/>
        </authorList>
    </citation>
    <scope>IDENTIFICATION</scope>
    <source>
        <tissue evidence="10">Whole organism</tissue>
    </source>
</reference>
<evidence type="ECO:0000259" key="8">
    <source>
        <dbReference type="Pfam" id="PF02872"/>
    </source>
</evidence>
<dbReference type="InterPro" id="IPR029052">
    <property type="entry name" value="Metallo-depent_PP-like"/>
</dbReference>
<dbReference type="PANTHER" id="PTHR11575:SF32">
    <property type="entry name" value="APYRASE-LIKE PROTEIN"/>
    <property type="match status" value="1"/>
</dbReference>
<evidence type="ECO:0000256" key="3">
    <source>
        <dbReference type="ARBA" id="ARBA00022729"/>
    </source>
</evidence>
<dbReference type="InterPro" id="IPR036907">
    <property type="entry name" value="5'-Nucleotdase_C_sf"/>
</dbReference>
<proteinExistence type="inferred from homology"/>
<evidence type="ECO:0000256" key="1">
    <source>
        <dbReference type="ARBA" id="ARBA00006654"/>
    </source>
</evidence>
<keyword evidence="9" id="KW-1185">Reference proteome</keyword>
<gene>
    <name evidence="10" type="primary">LOC113210794</name>
</gene>
<dbReference type="GO" id="GO:0000166">
    <property type="term" value="F:nucleotide binding"/>
    <property type="evidence" value="ECO:0007669"/>
    <property type="project" value="UniProtKB-KW"/>
</dbReference>
<comment type="similarity">
    <text evidence="1 6">Belongs to the 5'-nucleotidase family.</text>
</comment>
<dbReference type="AlphaFoldDB" id="A0A9C6XDM1"/>
<dbReference type="InterPro" id="IPR008334">
    <property type="entry name" value="5'-Nucleotdase_C"/>
</dbReference>
<evidence type="ECO:0000313" key="9">
    <source>
        <dbReference type="Proteomes" id="UP000504606"/>
    </source>
</evidence>
<feature type="chain" id="PRO_5039757540" evidence="6">
    <location>
        <begin position="37"/>
        <end position="579"/>
    </location>
</feature>
<name>A0A9C6XDM1_FRAOC</name>
<keyword evidence="4 6" id="KW-0547">Nucleotide-binding</keyword>
<evidence type="ECO:0000313" key="10">
    <source>
        <dbReference type="RefSeq" id="XP_052133254.1"/>
    </source>
</evidence>
<dbReference type="Proteomes" id="UP000504606">
    <property type="component" value="Unplaced"/>
</dbReference>
<dbReference type="InterPro" id="IPR006179">
    <property type="entry name" value="5_nucleotidase/apyrase"/>
</dbReference>
<dbReference type="Pfam" id="PF00149">
    <property type="entry name" value="Metallophos"/>
    <property type="match status" value="1"/>
</dbReference>
<evidence type="ECO:0000256" key="4">
    <source>
        <dbReference type="ARBA" id="ARBA00022741"/>
    </source>
</evidence>
<sequence length="579" mass="63664">MPRTATTASPRMLTLLTAAAALLLLAPAPHLRAVHALDTVRAAAPLRLQIVHLNDFHARFEPVSPKASECKAGDRCIGGLPRVAAAIGDLVKRNPNALVLNGGDNFQGTLWYSLFRWNATAHFMRELPWDALTIGNHEFDHGIDGLTPFLEHMKEFPFVIANMDDSAEERMKGLWTPSVVVEKDGHRIGIVGYIWKDTPTIAQTEKLRFTDELEALDREAAKLKAEGVDIIVGLSHAGIEVDLDVAAKTKYADVIVGAHSHTLLYNGTAPDGEKPYGPYPEAVRQASGRTVLVVQASAYTKFLGNLEVQFDDEGEVGSWGGQPIYLDADMPEDQAMVEEMKPWKAEVEAQGSVVVGSTLVELDKLAHDCYSGECTLGNFVADAMVHHYVGKGPEGTWTAASIAFINAGGLRTNIAPGNITYGDLVAAQPFENSVDLVDIQGRYLLDTLEDTMDTLTLLQWSGLRVEYDYGKPARQRVVRAEVLCAACSIPEYRPIRDDDVYTIAAPSFIIEGGDNFITFQTKLTNRRKGPVDMDVFQAYLGTHSPLVTELEGRIRILNKQAHQEALHAGRHRRPRTLFY</sequence>
<feature type="signal peptide" evidence="6">
    <location>
        <begin position="1"/>
        <end position="36"/>
    </location>
</feature>
<dbReference type="FunFam" id="3.90.780.10:FF:000001">
    <property type="entry name" value="NT5E isoform 3"/>
    <property type="match status" value="1"/>
</dbReference>
<evidence type="ECO:0000256" key="2">
    <source>
        <dbReference type="ARBA" id="ARBA00022723"/>
    </source>
</evidence>
<accession>A0A9C6XDM1</accession>
<dbReference type="PRINTS" id="PR01607">
    <property type="entry name" value="APYRASEFAMLY"/>
</dbReference>
<dbReference type="FunFam" id="3.60.21.10:FF:000020">
    <property type="entry name" value="NT5E isoform 4"/>
    <property type="match status" value="1"/>
</dbReference>
<dbReference type="InterPro" id="IPR004843">
    <property type="entry name" value="Calcineurin-like_PHP"/>
</dbReference>
<evidence type="ECO:0000256" key="6">
    <source>
        <dbReference type="RuleBase" id="RU362119"/>
    </source>
</evidence>
<protein>
    <submittedName>
        <fullName evidence="10">Apyrase-like</fullName>
    </submittedName>
</protein>